<dbReference type="SMART" id="SM00220">
    <property type="entry name" value="S_TKc"/>
    <property type="match status" value="1"/>
</dbReference>
<comment type="caution">
    <text evidence="2">The sequence shown here is derived from an EMBL/GenBank/DDBJ whole genome shotgun (WGS) entry which is preliminary data.</text>
</comment>
<dbReference type="Gene3D" id="1.10.510.10">
    <property type="entry name" value="Transferase(Phosphotransferase) domain 1"/>
    <property type="match status" value="1"/>
</dbReference>
<accession>A0ABQ8WJI3</accession>
<dbReference type="PANTHER" id="PTHR44329">
    <property type="entry name" value="SERINE/THREONINE-PROTEIN KINASE TNNI3K-RELATED"/>
    <property type="match status" value="1"/>
</dbReference>
<proteinExistence type="predicted"/>
<protein>
    <recommendedName>
        <fullName evidence="1">Protein kinase domain-containing protein</fullName>
    </recommendedName>
</protein>
<dbReference type="Proteomes" id="UP001220256">
    <property type="component" value="Unassembled WGS sequence"/>
</dbReference>
<dbReference type="SUPFAM" id="SSF56112">
    <property type="entry name" value="Protein kinase-like (PK-like)"/>
    <property type="match status" value="1"/>
</dbReference>
<reference evidence="2 3" key="1">
    <citation type="journal article" date="2023" name="IMA Fungus">
        <title>Comparative genomic study of the Penicillium genus elucidates a diverse pangenome and 15 lateral gene transfer events.</title>
        <authorList>
            <person name="Petersen C."/>
            <person name="Sorensen T."/>
            <person name="Nielsen M.R."/>
            <person name="Sondergaard T.E."/>
            <person name="Sorensen J.L."/>
            <person name="Fitzpatrick D.A."/>
            <person name="Frisvad J.C."/>
            <person name="Nielsen K.L."/>
        </authorList>
    </citation>
    <scope>NUCLEOTIDE SEQUENCE [LARGE SCALE GENOMIC DNA]</scope>
    <source>
        <strain evidence="2 3">IBT 3361</strain>
    </source>
</reference>
<evidence type="ECO:0000259" key="1">
    <source>
        <dbReference type="PROSITE" id="PS50011"/>
    </source>
</evidence>
<keyword evidence="3" id="KW-1185">Reference proteome</keyword>
<name>A0ABQ8WJI3_PENCH</name>
<feature type="domain" description="Protein kinase" evidence="1">
    <location>
        <begin position="97"/>
        <end position="389"/>
    </location>
</feature>
<sequence>MPTATPSVSFYTTPDIEMKSYCEDRDFRAEGKPEPNSRSQTLVYHFQDKKWWIKVTFRGAISCFPHDTFPHDTEPEQIKSKPKRRKEFQDFVRLINFQSLSLLDNTVTEVILNEDPKTTEPIKLYRDPEDTNRFTRIIRNLRSHIREDPSRVTYPPYLQFPSFRAINAAELIEEDEITDGVFRVLHRDDRIPYILKVFKGVTGIVQPAGIAVFNNPCATSQNDTEQVISGILLDYYSGGSLQRVLDEQRIREFGWERWAVQIGNALSIIHRAKKTHMDIKPSNVVIDDSGNAVLIDISGIGGVTHEWRAPEIRDEISPIELPFETRRLNDIWAYGKLLAEIASNAGDSPFAGTLKWAAGHFTEDVHNRWTLSEGISRQQIGNFVYHIQT</sequence>
<dbReference type="InterPro" id="IPR011009">
    <property type="entry name" value="Kinase-like_dom_sf"/>
</dbReference>
<evidence type="ECO:0000313" key="3">
    <source>
        <dbReference type="Proteomes" id="UP001220256"/>
    </source>
</evidence>
<dbReference type="EMBL" id="JAPVEB010000003">
    <property type="protein sequence ID" value="KAJ5269956.1"/>
    <property type="molecule type" value="Genomic_DNA"/>
</dbReference>
<gene>
    <name evidence="2" type="ORF">N7505_005714</name>
</gene>
<dbReference type="PROSITE" id="PS50011">
    <property type="entry name" value="PROTEIN_KINASE_DOM"/>
    <property type="match status" value="1"/>
</dbReference>
<evidence type="ECO:0000313" key="2">
    <source>
        <dbReference type="EMBL" id="KAJ5269956.1"/>
    </source>
</evidence>
<dbReference type="InterPro" id="IPR000719">
    <property type="entry name" value="Prot_kinase_dom"/>
</dbReference>
<dbReference type="PANTHER" id="PTHR44329:SF293">
    <property type="entry name" value="MITOGEN-ACTIVATED PROTEIN KINASE KINASE KINASE"/>
    <property type="match status" value="1"/>
</dbReference>
<dbReference type="InterPro" id="IPR051681">
    <property type="entry name" value="Ser/Thr_Kinases-Pseudokinases"/>
</dbReference>
<dbReference type="Pfam" id="PF00069">
    <property type="entry name" value="Pkinase"/>
    <property type="match status" value="1"/>
</dbReference>
<organism evidence="2 3">
    <name type="scientific">Penicillium chrysogenum</name>
    <name type="common">Penicillium notatum</name>
    <dbReference type="NCBI Taxonomy" id="5076"/>
    <lineage>
        <taxon>Eukaryota</taxon>
        <taxon>Fungi</taxon>
        <taxon>Dikarya</taxon>
        <taxon>Ascomycota</taxon>
        <taxon>Pezizomycotina</taxon>
        <taxon>Eurotiomycetes</taxon>
        <taxon>Eurotiomycetidae</taxon>
        <taxon>Eurotiales</taxon>
        <taxon>Aspergillaceae</taxon>
        <taxon>Penicillium</taxon>
        <taxon>Penicillium chrysogenum species complex</taxon>
    </lineage>
</organism>